<dbReference type="SUPFAM" id="SSF47413">
    <property type="entry name" value="lambda repressor-like DNA-binding domains"/>
    <property type="match status" value="1"/>
</dbReference>
<dbReference type="KEGG" id="ome:OLMES_1359"/>
<evidence type="ECO:0000313" key="3">
    <source>
        <dbReference type="Proteomes" id="UP000196027"/>
    </source>
</evidence>
<dbReference type="CDD" id="cd00093">
    <property type="entry name" value="HTH_XRE"/>
    <property type="match status" value="1"/>
</dbReference>
<sequence>MKGSIEKTFNPPNIGYSGIQFWLFSHIMDTIVSTWFLRMNFTLLDDTDVSQAYAAYLRALRQQAKLSRNALAERSCVPAATIKKFELTGQISFRQLLLLWQTLDSLDRLYQLTQPDKERATMPTSIDEVLKDEF</sequence>
<dbReference type="EMBL" id="CP021425">
    <property type="protein sequence ID" value="ARU55437.1"/>
    <property type="molecule type" value="Genomic_DNA"/>
</dbReference>
<dbReference type="InterPro" id="IPR001387">
    <property type="entry name" value="Cro/C1-type_HTH"/>
</dbReference>
<evidence type="ECO:0000259" key="1">
    <source>
        <dbReference type="PROSITE" id="PS50943"/>
    </source>
</evidence>
<accession>A0A1Y0I4M9</accession>
<proteinExistence type="predicted"/>
<dbReference type="AlphaFoldDB" id="A0A1Y0I4M9"/>
<keyword evidence="3" id="KW-1185">Reference proteome</keyword>
<dbReference type="PROSITE" id="PS50943">
    <property type="entry name" value="HTH_CROC1"/>
    <property type="match status" value="1"/>
</dbReference>
<evidence type="ECO:0000313" key="2">
    <source>
        <dbReference type="EMBL" id="ARU55437.1"/>
    </source>
</evidence>
<reference evidence="2 3" key="1">
    <citation type="submission" date="2017-05" db="EMBL/GenBank/DDBJ databases">
        <title>Genomic insights into alkan degradation activity of Oleiphilus messinensis.</title>
        <authorList>
            <person name="Kozyavkin S.A."/>
            <person name="Slesarev A.I."/>
            <person name="Golyshin P.N."/>
            <person name="Korzhenkov A."/>
            <person name="Golyshina O.N."/>
            <person name="Toshchakov S.V."/>
        </authorList>
    </citation>
    <scope>NUCLEOTIDE SEQUENCE [LARGE SCALE GENOMIC DNA]</scope>
    <source>
        <strain evidence="2 3">ME102</strain>
    </source>
</reference>
<organism evidence="2 3">
    <name type="scientific">Oleiphilus messinensis</name>
    <dbReference type="NCBI Taxonomy" id="141451"/>
    <lineage>
        <taxon>Bacteria</taxon>
        <taxon>Pseudomonadati</taxon>
        <taxon>Pseudomonadota</taxon>
        <taxon>Gammaproteobacteria</taxon>
        <taxon>Oceanospirillales</taxon>
        <taxon>Oleiphilaceae</taxon>
        <taxon>Oleiphilus</taxon>
    </lineage>
</organism>
<protein>
    <submittedName>
        <fullName evidence="2">XRE family transcriptional regulator</fullName>
    </submittedName>
</protein>
<dbReference type="Proteomes" id="UP000196027">
    <property type="component" value="Chromosome"/>
</dbReference>
<feature type="domain" description="HTH cro/C1-type" evidence="1">
    <location>
        <begin position="57"/>
        <end position="86"/>
    </location>
</feature>
<dbReference type="InterPro" id="IPR010982">
    <property type="entry name" value="Lambda_DNA-bd_dom_sf"/>
</dbReference>
<name>A0A1Y0I4M9_9GAMM</name>
<dbReference type="Pfam" id="PF13560">
    <property type="entry name" value="HTH_31"/>
    <property type="match status" value="1"/>
</dbReference>
<dbReference type="Gene3D" id="1.10.260.40">
    <property type="entry name" value="lambda repressor-like DNA-binding domains"/>
    <property type="match status" value="1"/>
</dbReference>
<gene>
    <name evidence="2" type="ORF">OLMES_1359</name>
</gene>
<dbReference type="GO" id="GO:0003677">
    <property type="term" value="F:DNA binding"/>
    <property type="evidence" value="ECO:0007669"/>
    <property type="project" value="InterPro"/>
</dbReference>